<sequence length="151" mass="16727">MTGCVALLGNLASAGVTISNFIQGYKEVAEDFVIITRELVQLLYLTKAVKDDTTAIEEGMVEVREIAAYLLKGIETLQRLESDEQAEERLDLGGRFIMLERYLDDMTAHVDAVVGEDLREDSEAWSIQMSSENKLNNQDPEQIGQAKATVG</sequence>
<protein>
    <recommendedName>
        <fullName evidence="4">Fungal N-terminal domain-containing protein</fullName>
    </recommendedName>
</protein>
<gene>
    <name evidence="2" type="ORF">N0V84_007417</name>
</gene>
<dbReference type="AlphaFoldDB" id="A0A9W9BMB2"/>
<accession>A0A9W9BMB2</accession>
<evidence type="ECO:0000256" key="1">
    <source>
        <dbReference type="SAM" id="MobiDB-lite"/>
    </source>
</evidence>
<feature type="region of interest" description="Disordered" evidence="1">
    <location>
        <begin position="131"/>
        <end position="151"/>
    </location>
</feature>
<evidence type="ECO:0008006" key="4">
    <source>
        <dbReference type="Google" id="ProtNLM"/>
    </source>
</evidence>
<dbReference type="EMBL" id="JAPEUR010000163">
    <property type="protein sequence ID" value="KAJ4317281.1"/>
    <property type="molecule type" value="Genomic_DNA"/>
</dbReference>
<feature type="compositionally biased region" description="Polar residues" evidence="1">
    <location>
        <begin position="131"/>
        <end position="140"/>
    </location>
</feature>
<evidence type="ECO:0000313" key="2">
    <source>
        <dbReference type="EMBL" id="KAJ4317281.1"/>
    </source>
</evidence>
<dbReference type="OrthoDB" id="524326at2759"/>
<proteinExistence type="predicted"/>
<reference evidence="2" key="1">
    <citation type="submission" date="2022-10" db="EMBL/GenBank/DDBJ databases">
        <title>Tapping the CABI collections for fungal endophytes: first genome assemblies for Collariella, Neodidymelliopsis, Ascochyta clinopodiicola, Didymella pomorum, Didymosphaeria variabile, Neocosmospora piperis and Neocucurbitaria cava.</title>
        <authorList>
            <person name="Hill R."/>
        </authorList>
    </citation>
    <scope>NUCLEOTIDE SEQUENCE</scope>
    <source>
        <strain evidence="2">IMI 366586</strain>
    </source>
</reference>
<evidence type="ECO:0000313" key="3">
    <source>
        <dbReference type="Proteomes" id="UP001140502"/>
    </source>
</evidence>
<keyword evidence="3" id="KW-1185">Reference proteome</keyword>
<organism evidence="2 3">
    <name type="scientific">Fusarium piperis</name>
    <dbReference type="NCBI Taxonomy" id="1435070"/>
    <lineage>
        <taxon>Eukaryota</taxon>
        <taxon>Fungi</taxon>
        <taxon>Dikarya</taxon>
        <taxon>Ascomycota</taxon>
        <taxon>Pezizomycotina</taxon>
        <taxon>Sordariomycetes</taxon>
        <taxon>Hypocreomycetidae</taxon>
        <taxon>Hypocreales</taxon>
        <taxon>Nectriaceae</taxon>
        <taxon>Fusarium</taxon>
        <taxon>Fusarium solani species complex</taxon>
    </lineage>
</organism>
<comment type="caution">
    <text evidence="2">The sequence shown here is derived from an EMBL/GenBank/DDBJ whole genome shotgun (WGS) entry which is preliminary data.</text>
</comment>
<name>A0A9W9BMB2_9HYPO</name>
<dbReference type="Proteomes" id="UP001140502">
    <property type="component" value="Unassembled WGS sequence"/>
</dbReference>